<evidence type="ECO:0000313" key="1">
    <source>
        <dbReference type="EMBL" id="JAH55235.1"/>
    </source>
</evidence>
<protein>
    <submittedName>
        <fullName evidence="1">Uncharacterized protein</fullName>
    </submittedName>
</protein>
<sequence>MYRKNVVCNCNPSLLIHHSSTKFICGNQQKCFKYTKLVKCILILSILKLDTDIARPIVLWENILANSG</sequence>
<dbReference type="AlphaFoldDB" id="A0A0E9TQU1"/>
<name>A0A0E9TQU1_ANGAN</name>
<proteinExistence type="predicted"/>
<accession>A0A0E9TQU1</accession>
<reference evidence="1" key="2">
    <citation type="journal article" date="2015" name="Fish Shellfish Immunol.">
        <title>Early steps in the European eel (Anguilla anguilla)-Vibrio vulnificus interaction in the gills: Role of the RtxA13 toxin.</title>
        <authorList>
            <person name="Callol A."/>
            <person name="Pajuelo D."/>
            <person name="Ebbesson L."/>
            <person name="Teles M."/>
            <person name="MacKenzie S."/>
            <person name="Amaro C."/>
        </authorList>
    </citation>
    <scope>NUCLEOTIDE SEQUENCE</scope>
</reference>
<reference evidence="1" key="1">
    <citation type="submission" date="2014-11" db="EMBL/GenBank/DDBJ databases">
        <authorList>
            <person name="Amaro Gonzalez C."/>
        </authorList>
    </citation>
    <scope>NUCLEOTIDE SEQUENCE</scope>
</reference>
<organism evidence="1">
    <name type="scientific">Anguilla anguilla</name>
    <name type="common">European freshwater eel</name>
    <name type="synonym">Muraena anguilla</name>
    <dbReference type="NCBI Taxonomy" id="7936"/>
    <lineage>
        <taxon>Eukaryota</taxon>
        <taxon>Metazoa</taxon>
        <taxon>Chordata</taxon>
        <taxon>Craniata</taxon>
        <taxon>Vertebrata</taxon>
        <taxon>Euteleostomi</taxon>
        <taxon>Actinopterygii</taxon>
        <taxon>Neopterygii</taxon>
        <taxon>Teleostei</taxon>
        <taxon>Anguilliformes</taxon>
        <taxon>Anguillidae</taxon>
        <taxon>Anguilla</taxon>
    </lineage>
</organism>
<dbReference type="EMBL" id="GBXM01053342">
    <property type="protein sequence ID" value="JAH55235.1"/>
    <property type="molecule type" value="Transcribed_RNA"/>
</dbReference>